<name>A0A6S7K6S9_PARCT</name>
<evidence type="ECO:0000313" key="2">
    <source>
        <dbReference type="EMBL" id="CAB4039081.1"/>
    </source>
</evidence>
<feature type="non-terminal residue" evidence="2">
    <location>
        <position position="1"/>
    </location>
</feature>
<dbReference type="AlphaFoldDB" id="A0A6S7K6S9"/>
<feature type="compositionally biased region" description="Polar residues" evidence="1">
    <location>
        <begin position="59"/>
        <end position="71"/>
    </location>
</feature>
<feature type="compositionally biased region" description="Acidic residues" evidence="1">
    <location>
        <begin position="75"/>
        <end position="86"/>
    </location>
</feature>
<dbReference type="Proteomes" id="UP001152795">
    <property type="component" value="Unassembled WGS sequence"/>
</dbReference>
<dbReference type="EMBL" id="CACRXK020024931">
    <property type="protein sequence ID" value="CAB4039081.1"/>
    <property type="molecule type" value="Genomic_DNA"/>
</dbReference>
<evidence type="ECO:0000313" key="3">
    <source>
        <dbReference type="Proteomes" id="UP001152795"/>
    </source>
</evidence>
<proteinExistence type="predicted"/>
<feature type="compositionally biased region" description="Polar residues" evidence="1">
    <location>
        <begin position="32"/>
        <end position="44"/>
    </location>
</feature>
<keyword evidence="3" id="KW-1185">Reference proteome</keyword>
<comment type="caution">
    <text evidence="2">The sequence shown here is derived from an EMBL/GenBank/DDBJ whole genome shotgun (WGS) entry which is preliminary data.</text>
</comment>
<gene>
    <name evidence="2" type="ORF">PACLA_8A007057</name>
</gene>
<evidence type="ECO:0000256" key="1">
    <source>
        <dbReference type="SAM" id="MobiDB-lite"/>
    </source>
</evidence>
<organism evidence="2 3">
    <name type="scientific">Paramuricea clavata</name>
    <name type="common">Red gorgonian</name>
    <name type="synonym">Violescent sea-whip</name>
    <dbReference type="NCBI Taxonomy" id="317549"/>
    <lineage>
        <taxon>Eukaryota</taxon>
        <taxon>Metazoa</taxon>
        <taxon>Cnidaria</taxon>
        <taxon>Anthozoa</taxon>
        <taxon>Octocorallia</taxon>
        <taxon>Malacalcyonacea</taxon>
        <taxon>Plexauridae</taxon>
        <taxon>Paramuricea</taxon>
    </lineage>
</organism>
<accession>A0A6S7K6S9</accession>
<protein>
    <submittedName>
        <fullName evidence="2">Uncharacterized protein</fullName>
    </submittedName>
</protein>
<feature type="region of interest" description="Disordered" evidence="1">
    <location>
        <begin position="32"/>
        <end position="86"/>
    </location>
</feature>
<sequence length="86" mass="9704">NSGKPTHLLPRSTDQHETDLARLNDLHLLRNQEPNEFPTTSTALPQDVFSMDDDDPTSENEGSTESHSYHNNIYEGDDDLVIDLPE</sequence>
<reference evidence="2" key="1">
    <citation type="submission" date="2020-04" db="EMBL/GenBank/DDBJ databases">
        <authorList>
            <person name="Alioto T."/>
            <person name="Alioto T."/>
            <person name="Gomez Garrido J."/>
        </authorList>
    </citation>
    <scope>NUCLEOTIDE SEQUENCE</scope>
    <source>
        <strain evidence="2">A484AB</strain>
    </source>
</reference>